<evidence type="ECO:0000256" key="2">
    <source>
        <dbReference type="ARBA" id="ARBA00022475"/>
    </source>
</evidence>
<dbReference type="RefSeq" id="WP_345527518.1">
    <property type="nucleotide sequence ID" value="NZ_BAABKN010000016.1"/>
</dbReference>
<feature type="transmembrane region" description="Helical" evidence="6">
    <location>
        <begin position="150"/>
        <end position="168"/>
    </location>
</feature>
<keyword evidence="2" id="KW-1003">Cell membrane</keyword>
<comment type="subcellular location">
    <subcellularLocation>
        <location evidence="1">Cell membrane</location>
        <topology evidence="1">Multi-pass membrane protein</topology>
    </subcellularLocation>
</comment>
<feature type="transmembrane region" description="Helical" evidence="6">
    <location>
        <begin position="89"/>
        <end position="107"/>
    </location>
</feature>
<feature type="transmembrane region" description="Helical" evidence="6">
    <location>
        <begin position="188"/>
        <end position="212"/>
    </location>
</feature>
<evidence type="ECO:0000256" key="3">
    <source>
        <dbReference type="ARBA" id="ARBA00022692"/>
    </source>
</evidence>
<feature type="transmembrane region" description="Helical" evidence="6">
    <location>
        <begin position="31"/>
        <end position="50"/>
    </location>
</feature>
<dbReference type="CDD" id="cd06579">
    <property type="entry name" value="TM_PBP1_transp_AraH_like"/>
    <property type="match status" value="1"/>
</dbReference>
<evidence type="ECO:0000256" key="4">
    <source>
        <dbReference type="ARBA" id="ARBA00022989"/>
    </source>
</evidence>
<organism evidence="7 8">
    <name type="scientific">Nocardioides endophyticus</name>
    <dbReference type="NCBI Taxonomy" id="1353775"/>
    <lineage>
        <taxon>Bacteria</taxon>
        <taxon>Bacillati</taxon>
        <taxon>Actinomycetota</taxon>
        <taxon>Actinomycetes</taxon>
        <taxon>Propionibacteriales</taxon>
        <taxon>Nocardioidaceae</taxon>
        <taxon>Nocardioides</taxon>
    </lineage>
</organism>
<proteinExistence type="predicted"/>
<name>A0ABP8YXG5_9ACTN</name>
<feature type="transmembrane region" description="Helical" evidence="6">
    <location>
        <begin position="263"/>
        <end position="281"/>
    </location>
</feature>
<dbReference type="EMBL" id="BAABKN010000016">
    <property type="protein sequence ID" value="GAA4742419.1"/>
    <property type="molecule type" value="Genomic_DNA"/>
</dbReference>
<evidence type="ECO:0000256" key="1">
    <source>
        <dbReference type="ARBA" id="ARBA00004651"/>
    </source>
</evidence>
<comment type="caution">
    <text evidence="7">The sequence shown here is derived from an EMBL/GenBank/DDBJ whole genome shotgun (WGS) entry which is preliminary data.</text>
</comment>
<keyword evidence="4 6" id="KW-1133">Transmembrane helix</keyword>
<feature type="transmembrane region" description="Helical" evidence="6">
    <location>
        <begin position="62"/>
        <end position="82"/>
    </location>
</feature>
<protein>
    <submittedName>
        <fullName evidence="7">ABC transporter permease</fullName>
    </submittedName>
</protein>
<dbReference type="Proteomes" id="UP001499882">
    <property type="component" value="Unassembled WGS sequence"/>
</dbReference>
<gene>
    <name evidence="7" type="ORF">GCM10023350_28960</name>
</gene>
<evidence type="ECO:0000313" key="7">
    <source>
        <dbReference type="EMBL" id="GAA4742419.1"/>
    </source>
</evidence>
<evidence type="ECO:0000313" key="8">
    <source>
        <dbReference type="Proteomes" id="UP001499882"/>
    </source>
</evidence>
<accession>A0ABP8YXG5</accession>
<dbReference type="PANTHER" id="PTHR32196">
    <property type="entry name" value="ABC TRANSPORTER PERMEASE PROTEIN YPHD-RELATED-RELATED"/>
    <property type="match status" value="1"/>
</dbReference>
<sequence>MTVQHDQAETVGPETVDATAPARARRRGAFLSRYALIGVWALLIVVYSILMPTTFMTTSTVQAILGSQSALLLLALAALSTFVAGEFDLSFASVMGMSATLVPVLTALHGVPIVLSCLIAMATALACGLLNVLFVVVLEVPSLIVTLGTASLYLGLAQLVASSTIVSISHEAFSDLALHRVLGMPLSFYYGLGACLVFAYVLAYTPLGRHVIFVGANRDVARLAGIDVARIRAGSYLVASALAGLAGIVLVASVGGFDPVGSSVYLLPSLAAVFLGTAVVLPGQFNPVGTFVGIYFLATGIIGLQLLGFSGWVQDVFYGGGLVLAVSVAAVVRRRVAVS</sequence>
<evidence type="ECO:0000256" key="6">
    <source>
        <dbReference type="SAM" id="Phobius"/>
    </source>
</evidence>
<keyword evidence="3 6" id="KW-0812">Transmembrane</keyword>
<dbReference type="Pfam" id="PF02653">
    <property type="entry name" value="BPD_transp_2"/>
    <property type="match status" value="1"/>
</dbReference>
<feature type="transmembrane region" description="Helical" evidence="6">
    <location>
        <begin position="288"/>
        <end position="310"/>
    </location>
</feature>
<feature type="transmembrane region" description="Helical" evidence="6">
    <location>
        <begin position="233"/>
        <end position="257"/>
    </location>
</feature>
<feature type="transmembrane region" description="Helical" evidence="6">
    <location>
        <begin position="316"/>
        <end position="332"/>
    </location>
</feature>
<keyword evidence="8" id="KW-1185">Reference proteome</keyword>
<evidence type="ECO:0000256" key="5">
    <source>
        <dbReference type="ARBA" id="ARBA00023136"/>
    </source>
</evidence>
<keyword evidence="5 6" id="KW-0472">Membrane</keyword>
<dbReference type="InterPro" id="IPR001851">
    <property type="entry name" value="ABC_transp_permease"/>
</dbReference>
<reference evidence="8" key="1">
    <citation type="journal article" date="2019" name="Int. J. Syst. Evol. Microbiol.">
        <title>The Global Catalogue of Microorganisms (GCM) 10K type strain sequencing project: providing services to taxonomists for standard genome sequencing and annotation.</title>
        <authorList>
            <consortium name="The Broad Institute Genomics Platform"/>
            <consortium name="The Broad Institute Genome Sequencing Center for Infectious Disease"/>
            <person name="Wu L."/>
            <person name="Ma J."/>
        </authorList>
    </citation>
    <scope>NUCLEOTIDE SEQUENCE [LARGE SCALE GENOMIC DNA]</scope>
    <source>
        <strain evidence="8">JCM 18532</strain>
    </source>
</reference>
<feature type="transmembrane region" description="Helical" evidence="6">
    <location>
        <begin position="113"/>
        <end position="138"/>
    </location>
</feature>